<dbReference type="PROSITE" id="PS00028">
    <property type="entry name" value="ZINC_FINGER_C2H2_1"/>
    <property type="match status" value="9"/>
</dbReference>
<evidence type="ECO:0000256" key="3">
    <source>
        <dbReference type="ARBA" id="ARBA00022723"/>
    </source>
</evidence>
<feature type="domain" description="C2H2-type" evidence="12">
    <location>
        <begin position="505"/>
        <end position="529"/>
    </location>
</feature>
<feature type="region of interest" description="Disordered" evidence="11">
    <location>
        <begin position="1"/>
        <end position="78"/>
    </location>
</feature>
<protein>
    <recommendedName>
        <fullName evidence="12">C2H2-type domain-containing protein</fullName>
    </recommendedName>
</protein>
<feature type="domain" description="C2H2-type" evidence="12">
    <location>
        <begin position="806"/>
        <end position="833"/>
    </location>
</feature>
<reference evidence="13" key="1">
    <citation type="submission" date="2021-04" db="EMBL/GenBank/DDBJ databases">
        <authorList>
            <consortium name="Molecular Ecology Group"/>
        </authorList>
    </citation>
    <scope>NUCLEOTIDE SEQUENCE</scope>
</reference>
<dbReference type="OrthoDB" id="6065450at2759"/>
<dbReference type="FunFam" id="3.30.160.60:FF:002343">
    <property type="entry name" value="Zinc finger protein 33A"/>
    <property type="match status" value="1"/>
</dbReference>
<dbReference type="InterPro" id="IPR050636">
    <property type="entry name" value="C2H2-ZF_domain-containing"/>
</dbReference>
<keyword evidence="4" id="KW-0677">Repeat</keyword>
<comment type="subcellular location">
    <subcellularLocation>
        <location evidence="1">Nucleus</location>
    </subcellularLocation>
</comment>
<keyword evidence="5 10" id="KW-0863">Zinc-finger</keyword>
<feature type="domain" description="C2H2-type" evidence="12">
    <location>
        <begin position="890"/>
        <end position="918"/>
    </location>
</feature>
<dbReference type="SMART" id="SM00355">
    <property type="entry name" value="ZnF_C2H2"/>
    <property type="match status" value="11"/>
</dbReference>
<keyword evidence="8" id="KW-0804">Transcription</keyword>
<keyword evidence="3" id="KW-0479">Metal-binding</keyword>
<keyword evidence="14" id="KW-1185">Reference proteome</keyword>
<feature type="compositionally biased region" description="Polar residues" evidence="11">
    <location>
        <begin position="355"/>
        <end position="368"/>
    </location>
</feature>
<dbReference type="Gene3D" id="3.30.160.60">
    <property type="entry name" value="Classic Zinc Finger"/>
    <property type="match status" value="7"/>
</dbReference>
<keyword evidence="6" id="KW-0862">Zinc</keyword>
<feature type="domain" description="C2H2-type" evidence="12">
    <location>
        <begin position="194"/>
        <end position="222"/>
    </location>
</feature>
<dbReference type="GO" id="GO:0005634">
    <property type="term" value="C:nucleus"/>
    <property type="evidence" value="ECO:0007669"/>
    <property type="project" value="UniProtKB-SubCell"/>
</dbReference>
<comment type="caution">
    <text evidence="13">The sequence shown here is derived from an EMBL/GenBank/DDBJ whole genome shotgun (WGS) entry which is preliminary data.</text>
</comment>
<feature type="domain" description="C2H2-type" evidence="12">
    <location>
        <begin position="167"/>
        <end position="195"/>
    </location>
</feature>
<evidence type="ECO:0000256" key="11">
    <source>
        <dbReference type="SAM" id="MobiDB-lite"/>
    </source>
</evidence>
<sequence>MDNDESIGSSDRGYTSIDPEPQGPGGISTQLAPEFSRKLSFVEHHDDDDAHNNRQGSDSHLGAQMSASTHTARKASPVFGPTLGAQMSASTHSVGKASPTCDPMLGAHMSAGTHSARKASPVCDPTPAAAPREHQQAFLCSCGDSFEKSVHLAAHRRWTCRFKDKTAQCHVCQNWFASDMGLKRHMKHAHGGVYSCDSCSLRFPNKIKLTRHWMEAHYDERADKEKTLKCFECGDTNFENRFELECHLVLHKFEKHQQKMAEGVSASHQSHIHFSPYPSPPFMRPMRPHHPFHHPYGFGPPWSHFPFRPPPPSMFPFMPFPPCVPFRPPFPPPPFRSQFPAGPFSPGQEDGPSVKSFTTSTAYGTASSRTDDCSPGAAAPAAQVPSRSPHHNHEYVEPTAFPCLFHHSYDCTHTKCHHHNHHEHQQKKKWKKYLKLMLKGKVPSRLSGLLPPKDEKSQERTDSCGKEKDANICEFKMACKFCDKIIETNTVLWHQKKECPVLATHQCGVCDRVFKKRHFLIRHMHEQNHLSVGTNAAAPGSVSSNCVTSLQEKMNASLQLLNVSGEVDTAASKDVVRDASLLCPKNVSCDIAASQQVSGSKNFCENIVCAENRGAGSYLPERAARDSLQCHTCRYVCQSIEDLSEHLKEHISQVLAVQKVREWTTKSSEYFFLGHPEDDDEIEGAGSLFTATTSYFDSEITSTASSAVQDLGSTFSSLDTTGSRDPTWTKPHKKRSKHRHKGEITVCEFCGEKFAFRKDLHYHMETSHKDSTLECPVCKKKFSWKKRGKFYERHLNSHYGVKIFKHKCDACGKTFLENSKLRAHMSLHNSELLHKCAVCGKGYANKSSLVRHERKHTGVKPYQCDVCQESFMEKRELLRHSTTHTGVAPFNCEDCGQGFTLKTSLMSHYKKKHSLKEKLQE</sequence>
<proteinExistence type="inferred from homology"/>
<evidence type="ECO:0000256" key="2">
    <source>
        <dbReference type="ARBA" id="ARBA00006991"/>
    </source>
</evidence>
<evidence type="ECO:0000256" key="9">
    <source>
        <dbReference type="ARBA" id="ARBA00023242"/>
    </source>
</evidence>
<evidence type="ECO:0000256" key="8">
    <source>
        <dbReference type="ARBA" id="ARBA00023163"/>
    </source>
</evidence>
<dbReference type="PANTHER" id="PTHR47772:SF13">
    <property type="entry name" value="GASTRULA ZINC FINGER PROTEIN XLCGF49.1-LIKE-RELATED"/>
    <property type="match status" value="1"/>
</dbReference>
<feature type="compositionally biased region" description="Basic and acidic residues" evidence="11">
    <location>
        <begin position="35"/>
        <end position="52"/>
    </location>
</feature>
<evidence type="ECO:0000256" key="10">
    <source>
        <dbReference type="PROSITE-ProRule" id="PRU00042"/>
    </source>
</evidence>
<gene>
    <name evidence="13" type="ORF">CUNI_LOCUS1278</name>
</gene>
<evidence type="ECO:0000256" key="1">
    <source>
        <dbReference type="ARBA" id="ARBA00004123"/>
    </source>
</evidence>
<dbReference type="InterPro" id="IPR013087">
    <property type="entry name" value="Znf_C2H2_type"/>
</dbReference>
<keyword evidence="9" id="KW-0539">Nucleus</keyword>
<dbReference type="AlphaFoldDB" id="A0A8S3YL12"/>
<name>A0A8S3YL12_9EUPU</name>
<organism evidence="13 14">
    <name type="scientific">Candidula unifasciata</name>
    <dbReference type="NCBI Taxonomy" id="100452"/>
    <lineage>
        <taxon>Eukaryota</taxon>
        <taxon>Metazoa</taxon>
        <taxon>Spiralia</taxon>
        <taxon>Lophotrochozoa</taxon>
        <taxon>Mollusca</taxon>
        <taxon>Gastropoda</taxon>
        <taxon>Heterobranchia</taxon>
        <taxon>Euthyneura</taxon>
        <taxon>Panpulmonata</taxon>
        <taxon>Eupulmonata</taxon>
        <taxon>Stylommatophora</taxon>
        <taxon>Helicina</taxon>
        <taxon>Helicoidea</taxon>
        <taxon>Geomitridae</taxon>
        <taxon>Candidula</taxon>
    </lineage>
</organism>
<evidence type="ECO:0000256" key="7">
    <source>
        <dbReference type="ARBA" id="ARBA00023015"/>
    </source>
</evidence>
<dbReference type="GO" id="GO:0008270">
    <property type="term" value="F:zinc ion binding"/>
    <property type="evidence" value="ECO:0007669"/>
    <property type="project" value="UniProtKB-KW"/>
</dbReference>
<dbReference type="FunFam" id="3.30.160.60:FF:000193">
    <property type="entry name" value="Zinc finger protein 300"/>
    <property type="match status" value="1"/>
</dbReference>
<evidence type="ECO:0000313" key="13">
    <source>
        <dbReference type="EMBL" id="CAG5115720.1"/>
    </source>
</evidence>
<dbReference type="EMBL" id="CAJHNH020000155">
    <property type="protein sequence ID" value="CAG5115720.1"/>
    <property type="molecule type" value="Genomic_DNA"/>
</dbReference>
<evidence type="ECO:0000256" key="6">
    <source>
        <dbReference type="ARBA" id="ARBA00022833"/>
    </source>
</evidence>
<dbReference type="Proteomes" id="UP000678393">
    <property type="component" value="Unassembled WGS sequence"/>
</dbReference>
<accession>A0A8S3YL12</accession>
<dbReference type="InterPro" id="IPR036236">
    <property type="entry name" value="Znf_C2H2_sf"/>
</dbReference>
<dbReference type="PROSITE" id="PS50157">
    <property type="entry name" value="ZINC_FINGER_C2H2_2"/>
    <property type="match status" value="8"/>
</dbReference>
<dbReference type="SUPFAM" id="SSF57667">
    <property type="entry name" value="beta-beta-alpha zinc fingers"/>
    <property type="match status" value="4"/>
</dbReference>
<feature type="region of interest" description="Disordered" evidence="11">
    <location>
        <begin position="337"/>
        <end position="391"/>
    </location>
</feature>
<feature type="compositionally biased region" description="Polar residues" evidence="11">
    <location>
        <begin position="1"/>
        <end position="13"/>
    </location>
</feature>
<feature type="domain" description="C2H2-type" evidence="12">
    <location>
        <begin position="862"/>
        <end position="889"/>
    </location>
</feature>
<evidence type="ECO:0000259" key="12">
    <source>
        <dbReference type="PROSITE" id="PS50157"/>
    </source>
</evidence>
<feature type="domain" description="C2H2-type" evidence="12">
    <location>
        <begin position="745"/>
        <end position="773"/>
    </location>
</feature>
<evidence type="ECO:0000256" key="4">
    <source>
        <dbReference type="ARBA" id="ARBA00022737"/>
    </source>
</evidence>
<dbReference type="Pfam" id="PF00096">
    <property type="entry name" value="zf-C2H2"/>
    <property type="match status" value="2"/>
</dbReference>
<evidence type="ECO:0000313" key="14">
    <source>
        <dbReference type="Proteomes" id="UP000678393"/>
    </source>
</evidence>
<feature type="domain" description="C2H2-type" evidence="12">
    <location>
        <begin position="834"/>
        <end position="861"/>
    </location>
</feature>
<evidence type="ECO:0000256" key="5">
    <source>
        <dbReference type="ARBA" id="ARBA00022771"/>
    </source>
</evidence>
<dbReference type="PANTHER" id="PTHR47772">
    <property type="entry name" value="ZINC FINGER PROTEIN 200"/>
    <property type="match status" value="1"/>
</dbReference>
<keyword evidence="7" id="KW-0805">Transcription regulation</keyword>
<comment type="similarity">
    <text evidence="2">Belongs to the krueppel C2H2-type zinc-finger protein family.</text>
</comment>